<sequence length="144" mass="16580">MSTFMAKKEEVKRDWFVIDATDKPLGRLAAKVAMILRGKHKPTYTPHVDTGDHVIIVNADKVVLTGKKLDKKLYIRHSMYPGGIKTETYRSFLKRSPEKAVYKAIWGMLPHNSLGRRMIKKLRIYRGQEHPHEAQQPKSLSVDI</sequence>
<name>A0A3G2R1Z3_9FIRM</name>
<dbReference type="InterPro" id="IPR005822">
    <property type="entry name" value="Ribosomal_uL13"/>
</dbReference>
<reference evidence="6 7" key="1">
    <citation type="submission" date="2018-10" db="EMBL/GenBank/DDBJ databases">
        <authorList>
            <person name="Zhang X."/>
        </authorList>
    </citation>
    <scope>NUCLEOTIDE SEQUENCE [LARGE SCALE GENOMIC DNA]</scope>
    <source>
        <strain evidence="6 7">SK-G1</strain>
    </source>
</reference>
<evidence type="ECO:0000256" key="1">
    <source>
        <dbReference type="ARBA" id="ARBA00006227"/>
    </source>
</evidence>
<dbReference type="GO" id="GO:0022625">
    <property type="term" value="C:cytosolic large ribosomal subunit"/>
    <property type="evidence" value="ECO:0007669"/>
    <property type="project" value="TreeGrafter"/>
</dbReference>
<dbReference type="Pfam" id="PF00572">
    <property type="entry name" value="Ribosomal_L13"/>
    <property type="match status" value="1"/>
</dbReference>
<dbReference type="Gene3D" id="3.90.1180.10">
    <property type="entry name" value="Ribosomal protein L13"/>
    <property type="match status" value="1"/>
</dbReference>
<evidence type="ECO:0000256" key="2">
    <source>
        <dbReference type="ARBA" id="ARBA00022980"/>
    </source>
</evidence>
<dbReference type="PANTHER" id="PTHR11545">
    <property type="entry name" value="RIBOSOMAL PROTEIN L13"/>
    <property type="match status" value="1"/>
</dbReference>
<gene>
    <name evidence="5" type="primary">rplM</name>
    <name evidence="6" type="ORF">D2962_01460</name>
</gene>
<organism evidence="6 7">
    <name type="scientific">Biomaibacter acetigenes</name>
    <dbReference type="NCBI Taxonomy" id="2316383"/>
    <lineage>
        <taxon>Bacteria</taxon>
        <taxon>Bacillati</taxon>
        <taxon>Bacillota</taxon>
        <taxon>Clostridia</taxon>
        <taxon>Thermosediminibacterales</taxon>
        <taxon>Tepidanaerobacteraceae</taxon>
        <taxon>Biomaibacter</taxon>
    </lineage>
</organism>
<dbReference type="NCBIfam" id="TIGR01066">
    <property type="entry name" value="rplM_bact"/>
    <property type="match status" value="1"/>
</dbReference>
<dbReference type="Proteomes" id="UP000280960">
    <property type="component" value="Chromosome"/>
</dbReference>
<evidence type="ECO:0000313" key="7">
    <source>
        <dbReference type="Proteomes" id="UP000280960"/>
    </source>
</evidence>
<dbReference type="PIRSF" id="PIRSF002181">
    <property type="entry name" value="Ribosomal_L13"/>
    <property type="match status" value="1"/>
</dbReference>
<dbReference type="SUPFAM" id="SSF52161">
    <property type="entry name" value="Ribosomal protein L13"/>
    <property type="match status" value="1"/>
</dbReference>
<dbReference type="PANTHER" id="PTHR11545:SF2">
    <property type="entry name" value="LARGE RIBOSOMAL SUBUNIT PROTEIN UL13M"/>
    <property type="match status" value="1"/>
</dbReference>
<comment type="function">
    <text evidence="5">This protein is one of the early assembly proteins of the 50S ribosomal subunit, although it is not seen to bind rRNA by itself. It is important during the early stages of 50S assembly.</text>
</comment>
<dbReference type="HAMAP" id="MF_01366">
    <property type="entry name" value="Ribosomal_uL13"/>
    <property type="match status" value="1"/>
</dbReference>
<keyword evidence="7" id="KW-1185">Reference proteome</keyword>
<dbReference type="EMBL" id="CP033169">
    <property type="protein sequence ID" value="AYO29450.1"/>
    <property type="molecule type" value="Genomic_DNA"/>
</dbReference>
<evidence type="ECO:0000256" key="3">
    <source>
        <dbReference type="ARBA" id="ARBA00023274"/>
    </source>
</evidence>
<dbReference type="CDD" id="cd00392">
    <property type="entry name" value="Ribosomal_L13"/>
    <property type="match status" value="1"/>
</dbReference>
<dbReference type="GO" id="GO:0017148">
    <property type="term" value="P:negative regulation of translation"/>
    <property type="evidence" value="ECO:0007669"/>
    <property type="project" value="TreeGrafter"/>
</dbReference>
<keyword evidence="3 5" id="KW-0687">Ribonucleoprotein</keyword>
<keyword evidence="2 5" id="KW-0689">Ribosomal protein</keyword>
<protein>
    <recommendedName>
        <fullName evidence="4 5">Large ribosomal subunit protein uL13</fullName>
    </recommendedName>
</protein>
<evidence type="ECO:0000313" key="6">
    <source>
        <dbReference type="EMBL" id="AYO29450.1"/>
    </source>
</evidence>
<evidence type="ECO:0000256" key="5">
    <source>
        <dbReference type="HAMAP-Rule" id="MF_01366"/>
    </source>
</evidence>
<dbReference type="AlphaFoldDB" id="A0A3G2R1Z3"/>
<comment type="similarity">
    <text evidence="1 5">Belongs to the universal ribosomal protein uL13 family.</text>
</comment>
<dbReference type="InterPro" id="IPR036899">
    <property type="entry name" value="Ribosomal_uL13_sf"/>
</dbReference>
<comment type="subunit">
    <text evidence="5">Part of the 50S ribosomal subunit.</text>
</comment>
<dbReference type="KEGG" id="bacg:D2962_01460"/>
<evidence type="ECO:0000256" key="4">
    <source>
        <dbReference type="ARBA" id="ARBA00035201"/>
    </source>
</evidence>
<proteinExistence type="inferred from homology"/>
<dbReference type="FunFam" id="3.90.1180.10:FF:000001">
    <property type="entry name" value="50S ribosomal protein L13"/>
    <property type="match status" value="1"/>
</dbReference>
<dbReference type="InterPro" id="IPR005823">
    <property type="entry name" value="Ribosomal_uL13_bac-type"/>
</dbReference>
<dbReference type="GO" id="GO:0003729">
    <property type="term" value="F:mRNA binding"/>
    <property type="evidence" value="ECO:0007669"/>
    <property type="project" value="TreeGrafter"/>
</dbReference>
<dbReference type="RefSeq" id="WP_120768174.1">
    <property type="nucleotide sequence ID" value="NZ_CP033169.1"/>
</dbReference>
<dbReference type="GO" id="GO:0006412">
    <property type="term" value="P:translation"/>
    <property type="evidence" value="ECO:0007669"/>
    <property type="project" value="UniProtKB-UniRule"/>
</dbReference>
<dbReference type="GO" id="GO:0003735">
    <property type="term" value="F:structural constituent of ribosome"/>
    <property type="evidence" value="ECO:0007669"/>
    <property type="project" value="InterPro"/>
</dbReference>
<accession>A0A3G2R1Z3</accession>